<dbReference type="SUPFAM" id="SSF53850">
    <property type="entry name" value="Periplasmic binding protein-like II"/>
    <property type="match status" value="1"/>
</dbReference>
<keyword evidence="4" id="KW-1133">Transmembrane helix</keyword>
<dbReference type="GO" id="GO:0016020">
    <property type="term" value="C:membrane"/>
    <property type="evidence" value="ECO:0007669"/>
    <property type="project" value="UniProtKB-SubCell"/>
</dbReference>
<name>A0A5B7I3E7_PORTR</name>
<evidence type="ECO:0000259" key="11">
    <source>
        <dbReference type="SMART" id="SM00918"/>
    </source>
</evidence>
<keyword evidence="8" id="KW-0325">Glycoprotein</keyword>
<keyword evidence="13" id="KW-1185">Reference proteome</keyword>
<dbReference type="FunFam" id="3.40.190.10:FF:000178">
    <property type="entry name" value="Glutamate receptor subunit"/>
    <property type="match status" value="1"/>
</dbReference>
<keyword evidence="6" id="KW-0472">Membrane</keyword>
<keyword evidence="2" id="KW-0813">Transport</keyword>
<feature type="domain" description="Ionotropic glutamate receptor L-glutamate and glycine-binding" evidence="11">
    <location>
        <begin position="30"/>
        <end position="95"/>
    </location>
</feature>
<keyword evidence="3" id="KW-0812">Transmembrane</keyword>
<keyword evidence="9" id="KW-1071">Ligand-gated ion channel</keyword>
<evidence type="ECO:0000256" key="10">
    <source>
        <dbReference type="ARBA" id="ARBA00023303"/>
    </source>
</evidence>
<dbReference type="InterPro" id="IPR015683">
    <property type="entry name" value="Ionotropic_Glu_rcpt"/>
</dbReference>
<dbReference type="InterPro" id="IPR019594">
    <property type="entry name" value="Glu/Gly-bd"/>
</dbReference>
<dbReference type="AlphaFoldDB" id="A0A5B7I3E7"/>
<reference evidence="12 13" key="1">
    <citation type="submission" date="2019-05" db="EMBL/GenBank/DDBJ databases">
        <title>Another draft genome of Portunus trituberculatus and its Hox gene families provides insights of decapod evolution.</title>
        <authorList>
            <person name="Jeong J.-H."/>
            <person name="Song I."/>
            <person name="Kim S."/>
            <person name="Choi T."/>
            <person name="Kim D."/>
            <person name="Ryu S."/>
            <person name="Kim W."/>
        </authorList>
    </citation>
    <scope>NUCLEOTIDE SEQUENCE [LARGE SCALE GENOMIC DNA]</scope>
    <source>
        <tissue evidence="12">Muscle</tissue>
    </source>
</reference>
<evidence type="ECO:0000256" key="5">
    <source>
        <dbReference type="ARBA" id="ARBA00023065"/>
    </source>
</evidence>
<evidence type="ECO:0000313" key="12">
    <source>
        <dbReference type="EMBL" id="MPC76685.1"/>
    </source>
</evidence>
<evidence type="ECO:0000256" key="7">
    <source>
        <dbReference type="ARBA" id="ARBA00023170"/>
    </source>
</evidence>
<evidence type="ECO:0000313" key="13">
    <source>
        <dbReference type="Proteomes" id="UP000324222"/>
    </source>
</evidence>
<evidence type="ECO:0000256" key="6">
    <source>
        <dbReference type="ARBA" id="ARBA00023136"/>
    </source>
</evidence>
<keyword evidence="5" id="KW-0406">Ion transport</keyword>
<dbReference type="EMBL" id="VSRR010043955">
    <property type="protein sequence ID" value="MPC76685.1"/>
    <property type="molecule type" value="Genomic_DNA"/>
</dbReference>
<proteinExistence type="predicted"/>
<protein>
    <submittedName>
        <fullName evidence="12">Glutamate receptor ionotropic, kainate 1</fullName>
    </submittedName>
</protein>
<accession>A0A5B7I3E7</accession>
<dbReference type="Proteomes" id="UP000324222">
    <property type="component" value="Unassembled WGS sequence"/>
</dbReference>
<dbReference type="Gene3D" id="3.40.190.10">
    <property type="entry name" value="Periplasmic binding protein-like II"/>
    <property type="match status" value="1"/>
</dbReference>
<gene>
    <name evidence="12" type="primary">Grik1_5</name>
    <name evidence="12" type="ORF">E2C01_071109</name>
</gene>
<organism evidence="12 13">
    <name type="scientific">Portunus trituberculatus</name>
    <name type="common">Swimming crab</name>
    <name type="synonym">Neptunus trituberculatus</name>
    <dbReference type="NCBI Taxonomy" id="210409"/>
    <lineage>
        <taxon>Eukaryota</taxon>
        <taxon>Metazoa</taxon>
        <taxon>Ecdysozoa</taxon>
        <taxon>Arthropoda</taxon>
        <taxon>Crustacea</taxon>
        <taxon>Multicrustacea</taxon>
        <taxon>Malacostraca</taxon>
        <taxon>Eumalacostraca</taxon>
        <taxon>Eucarida</taxon>
        <taxon>Decapoda</taxon>
        <taxon>Pleocyemata</taxon>
        <taxon>Brachyura</taxon>
        <taxon>Eubrachyura</taxon>
        <taxon>Portunoidea</taxon>
        <taxon>Portunidae</taxon>
        <taxon>Portuninae</taxon>
        <taxon>Portunus</taxon>
    </lineage>
</organism>
<evidence type="ECO:0000256" key="8">
    <source>
        <dbReference type="ARBA" id="ARBA00023180"/>
    </source>
</evidence>
<sequence>MLVYKSIHFYLSFISSFLTLTRLPSLQTPPYTMLRKSSDQLTGNDRFEGFCIDIIKEISRQHGFNYSIEISPDGAYGSKNPITQEWNGIVRELIDHRADLGIVDFTITYEREEAVDFTMPFMNLGEW</sequence>
<keyword evidence="7 12" id="KW-0675">Receptor</keyword>
<evidence type="ECO:0000256" key="1">
    <source>
        <dbReference type="ARBA" id="ARBA00004141"/>
    </source>
</evidence>
<evidence type="ECO:0000256" key="3">
    <source>
        <dbReference type="ARBA" id="ARBA00022692"/>
    </source>
</evidence>
<evidence type="ECO:0000256" key="4">
    <source>
        <dbReference type="ARBA" id="ARBA00022989"/>
    </source>
</evidence>
<comment type="caution">
    <text evidence="12">The sequence shown here is derived from an EMBL/GenBank/DDBJ whole genome shotgun (WGS) entry which is preliminary data.</text>
</comment>
<dbReference type="GO" id="GO:0015276">
    <property type="term" value="F:ligand-gated monoatomic ion channel activity"/>
    <property type="evidence" value="ECO:0007669"/>
    <property type="project" value="InterPro"/>
</dbReference>
<keyword evidence="10" id="KW-0407">Ion channel</keyword>
<evidence type="ECO:0000256" key="2">
    <source>
        <dbReference type="ARBA" id="ARBA00022448"/>
    </source>
</evidence>
<dbReference type="SMART" id="SM00918">
    <property type="entry name" value="Lig_chan-Glu_bd"/>
    <property type="match status" value="1"/>
</dbReference>
<comment type="subcellular location">
    <subcellularLocation>
        <location evidence="1">Membrane</location>
        <topology evidence="1">Multi-pass membrane protein</topology>
    </subcellularLocation>
</comment>
<evidence type="ECO:0000256" key="9">
    <source>
        <dbReference type="ARBA" id="ARBA00023286"/>
    </source>
</evidence>
<dbReference type="PANTHER" id="PTHR18966">
    <property type="entry name" value="IONOTROPIC GLUTAMATE RECEPTOR"/>
    <property type="match status" value="1"/>
</dbReference>
<dbReference type="Pfam" id="PF10613">
    <property type="entry name" value="Lig_chan-Glu_bd"/>
    <property type="match status" value="1"/>
</dbReference>
<dbReference type="OrthoDB" id="5984008at2759"/>